<evidence type="ECO:0000256" key="2">
    <source>
        <dbReference type="SAM" id="MobiDB-lite"/>
    </source>
</evidence>
<organism evidence="4 5">
    <name type="scientific">Triparma columacea</name>
    <dbReference type="NCBI Taxonomy" id="722753"/>
    <lineage>
        <taxon>Eukaryota</taxon>
        <taxon>Sar</taxon>
        <taxon>Stramenopiles</taxon>
        <taxon>Ochrophyta</taxon>
        <taxon>Bolidophyceae</taxon>
        <taxon>Parmales</taxon>
        <taxon>Triparmaceae</taxon>
        <taxon>Triparma</taxon>
    </lineage>
</organism>
<dbReference type="Proteomes" id="UP001165065">
    <property type="component" value="Unassembled WGS sequence"/>
</dbReference>
<evidence type="ECO:0000313" key="4">
    <source>
        <dbReference type="EMBL" id="GMI46576.1"/>
    </source>
</evidence>
<protein>
    <submittedName>
        <fullName evidence="4">Uncharacterized protein</fullName>
    </submittedName>
</protein>
<name>A0A9W7GIQ4_9STRA</name>
<comment type="caution">
    <text evidence="4">The sequence shown here is derived from an EMBL/GenBank/DDBJ whole genome shotgun (WGS) entry which is preliminary data.</text>
</comment>
<sequence>MNSTGKRRTGASKTDKDCYEGGGGDNEGLDNKFKDTNDEKQQPKGGLSDSQMTVLVLLIIFLGFTWLNRGAGGRGGMQYTGERVVAVDQGNSNNYGSGIIIGSASSVNGEISKLEAANMKLEKELAEVTKINEGLRGRVEQKRKERGYAAPTAPVVRAPDPVAEVPQAPVVSPKPDLRSIDVSTIPSYTGYTFWSSDMHISPIADVKDLFAPNVLNQIVIDKSLSGHCKIMKPPTCATDLKVLNSGNAEHLETDLGARGCPNKIKRQFFNEYMNDPEMKKVDAFLCNHIGAMCEVFMAFGKPMIVVASTRFEVGRLSKDGWEAWVKNLRDIAADPRNTVAANNKYDAEYVKYFTGLKDVPVMPNYCGYTGVSYSPTKTEILIGPGKVVSEGQGLMSEMKAVGMATGMVFKGIRELYPHFEYSDIASHPAIVLLPYQVSTMGLFEYYRMNIPIFAPSATLLAEWQFKYKLMSELTWDLVFDKTKKGKAASKLPQAPNAGYSHDPNNMHSKEAIEYWIKWSDFYMWPHITTYDSFEDLVAKIRAADLGGISEKMVAENQRLKASILDDWKRVFHRMFEGRSPGEFGATESSWEEGMRKNYKIEPGQCGKGDDDKHGIDLDAAGVLM</sequence>
<feature type="compositionally biased region" description="Basic residues" evidence="2">
    <location>
        <begin position="1"/>
        <end position="10"/>
    </location>
</feature>
<proteinExistence type="predicted"/>
<evidence type="ECO:0000313" key="5">
    <source>
        <dbReference type="Proteomes" id="UP001165065"/>
    </source>
</evidence>
<feature type="coiled-coil region" evidence="1">
    <location>
        <begin position="104"/>
        <end position="145"/>
    </location>
</feature>
<accession>A0A9W7GIQ4</accession>
<dbReference type="EMBL" id="BRYA01000305">
    <property type="protein sequence ID" value="GMI46576.1"/>
    <property type="molecule type" value="Genomic_DNA"/>
</dbReference>
<feature type="compositionally biased region" description="Basic and acidic residues" evidence="2">
    <location>
        <begin position="29"/>
        <end position="42"/>
    </location>
</feature>
<gene>
    <name evidence="4" type="ORF">TrCOL_g11091</name>
</gene>
<dbReference type="AlphaFoldDB" id="A0A9W7GIQ4"/>
<evidence type="ECO:0000256" key="1">
    <source>
        <dbReference type="SAM" id="Coils"/>
    </source>
</evidence>
<feature type="region of interest" description="Disordered" evidence="2">
    <location>
        <begin position="1"/>
        <end position="47"/>
    </location>
</feature>
<dbReference type="OrthoDB" id="419709at2759"/>
<keyword evidence="5" id="KW-1185">Reference proteome</keyword>
<reference evidence="5" key="1">
    <citation type="journal article" date="2023" name="Commun. Biol.">
        <title>Genome analysis of Parmales, the sister group of diatoms, reveals the evolutionary specialization of diatoms from phago-mixotrophs to photoautotrophs.</title>
        <authorList>
            <person name="Ban H."/>
            <person name="Sato S."/>
            <person name="Yoshikawa S."/>
            <person name="Yamada K."/>
            <person name="Nakamura Y."/>
            <person name="Ichinomiya M."/>
            <person name="Sato N."/>
            <person name="Blanc-Mathieu R."/>
            <person name="Endo H."/>
            <person name="Kuwata A."/>
            <person name="Ogata H."/>
        </authorList>
    </citation>
    <scope>NUCLEOTIDE SEQUENCE [LARGE SCALE GENOMIC DNA]</scope>
</reference>
<keyword evidence="3" id="KW-1133">Transmembrane helix</keyword>
<keyword evidence="3" id="KW-0812">Transmembrane</keyword>
<keyword evidence="3" id="KW-0472">Membrane</keyword>
<evidence type="ECO:0000256" key="3">
    <source>
        <dbReference type="SAM" id="Phobius"/>
    </source>
</evidence>
<keyword evidence="1" id="KW-0175">Coiled coil</keyword>
<feature type="transmembrane region" description="Helical" evidence="3">
    <location>
        <begin position="50"/>
        <end position="67"/>
    </location>
</feature>